<dbReference type="PANTHER" id="PTHR12604:SF4">
    <property type="entry name" value="X-RAY REPAIR CROSS-COMPLEMENTING PROTEIN 5"/>
    <property type="match status" value="1"/>
</dbReference>
<dbReference type="PhylomeDB" id="A7SKQ4"/>
<dbReference type="GO" id="GO:0043564">
    <property type="term" value="C:Ku70:Ku80 complex"/>
    <property type="evidence" value="ECO:0000318"/>
    <property type="project" value="GO_Central"/>
</dbReference>
<dbReference type="PROSITE" id="PS50255">
    <property type="entry name" value="CYTOCHROME_B5_2"/>
    <property type="match status" value="1"/>
</dbReference>
<reference evidence="7 8" key="1">
    <citation type="journal article" date="2007" name="Science">
        <title>Sea anemone genome reveals ancestral eumetazoan gene repertoire and genomic organization.</title>
        <authorList>
            <person name="Putnam N.H."/>
            <person name="Srivastava M."/>
            <person name="Hellsten U."/>
            <person name="Dirks B."/>
            <person name="Chapman J."/>
            <person name="Salamov A."/>
            <person name="Terry A."/>
            <person name="Shapiro H."/>
            <person name="Lindquist E."/>
            <person name="Kapitonov V.V."/>
            <person name="Jurka J."/>
            <person name="Genikhovich G."/>
            <person name="Grigoriev I.V."/>
            <person name="Lucas S.M."/>
            <person name="Steele R.E."/>
            <person name="Finnerty J.R."/>
            <person name="Technau U."/>
            <person name="Martindale M.Q."/>
            <person name="Rokhsar D.S."/>
        </authorList>
    </citation>
    <scope>NUCLEOTIDE SEQUENCE [LARGE SCALE GENOMIC DNA]</scope>
    <source>
        <strain evidence="8">CH2 X CH6</strain>
    </source>
</reference>
<dbReference type="SUPFAM" id="SSF55856">
    <property type="entry name" value="Cytochrome b5-like heme/steroid binding domain"/>
    <property type="match status" value="1"/>
</dbReference>
<dbReference type="InParanoid" id="A7SKQ4"/>
<proteinExistence type="inferred from homology"/>
<keyword evidence="3 4" id="KW-0408">Iron</keyword>
<evidence type="ECO:0000256" key="3">
    <source>
        <dbReference type="ARBA" id="ARBA00023004"/>
    </source>
</evidence>
<evidence type="ECO:0000313" key="8">
    <source>
        <dbReference type="Proteomes" id="UP000001593"/>
    </source>
</evidence>
<keyword evidence="1 4" id="KW-0349">Heme</keyword>
<evidence type="ECO:0000256" key="5">
    <source>
        <dbReference type="SAM" id="MobiDB-lite"/>
    </source>
</evidence>
<dbReference type="GO" id="GO:0006303">
    <property type="term" value="P:double-strand break repair via nonhomologous end joining"/>
    <property type="evidence" value="ECO:0000318"/>
    <property type="project" value="GO_Central"/>
</dbReference>
<dbReference type="InterPro" id="IPR018506">
    <property type="entry name" value="Cyt_B5_heme-BS"/>
</dbReference>
<feature type="domain" description="Cytochrome b5 heme-binding" evidence="6">
    <location>
        <begin position="173"/>
        <end position="247"/>
    </location>
</feature>
<feature type="region of interest" description="Disordered" evidence="5">
    <location>
        <begin position="1"/>
        <end position="42"/>
    </location>
</feature>
<dbReference type="SUPFAM" id="SSF68906">
    <property type="entry name" value="SAP domain"/>
    <property type="match status" value="1"/>
</dbReference>
<evidence type="ECO:0000313" key="7">
    <source>
        <dbReference type="EMBL" id="EDO35711.1"/>
    </source>
</evidence>
<dbReference type="GO" id="GO:0046872">
    <property type="term" value="F:metal ion binding"/>
    <property type="evidence" value="ECO:0007669"/>
    <property type="project" value="UniProtKB-UniRule"/>
</dbReference>
<dbReference type="InterPro" id="IPR001199">
    <property type="entry name" value="Cyt_B5-like_heme/steroid-bd"/>
</dbReference>
<feature type="compositionally biased region" description="Basic and acidic residues" evidence="5">
    <location>
        <begin position="31"/>
        <end position="41"/>
    </location>
</feature>
<dbReference type="HOGENOM" id="CLU_1121248_0_0_1"/>
<dbReference type="Proteomes" id="UP000001593">
    <property type="component" value="Unassembled WGS sequence"/>
</dbReference>
<dbReference type="Pfam" id="PF00173">
    <property type="entry name" value="Cyt-b5"/>
    <property type="match status" value="1"/>
</dbReference>
<dbReference type="PROSITE" id="PS00191">
    <property type="entry name" value="CYTOCHROME_B5_1"/>
    <property type="match status" value="1"/>
</dbReference>
<dbReference type="InterPro" id="IPR036361">
    <property type="entry name" value="SAP_dom_sf"/>
</dbReference>
<dbReference type="GO" id="GO:0042162">
    <property type="term" value="F:telomeric DNA binding"/>
    <property type="evidence" value="ECO:0000318"/>
    <property type="project" value="GO_Central"/>
</dbReference>
<comment type="similarity">
    <text evidence="4">Belongs to the cytochrome b5 family.</text>
</comment>
<dbReference type="AlphaFoldDB" id="A7SKQ4"/>
<evidence type="ECO:0000256" key="4">
    <source>
        <dbReference type="RuleBase" id="RU362121"/>
    </source>
</evidence>
<dbReference type="GO" id="GO:0000723">
    <property type="term" value="P:telomere maintenance"/>
    <property type="evidence" value="ECO:0000318"/>
    <property type="project" value="GO_Central"/>
</dbReference>
<evidence type="ECO:0000256" key="2">
    <source>
        <dbReference type="ARBA" id="ARBA00022723"/>
    </source>
</evidence>
<sequence>MTRIPRPFPSADDLPEFHYKNVHSTPLTDSKGNDRGPDDWQPRANIKKLFEQKKLSLEDNEEIKKFSQAFIVDEKYVRSYLEHLSSLETISKIREKQRKDARQERKKKEVSDYNWQELIENGKLPSLVVSELDKYLIHYNLSKTGKKKDKIRRITVHYYNQDRRAVPDDQPVADFDQQFGSEEFYLKDNNRKVYDATSYIRTHPGGLAIIRNCGGDATEGFNSQPSHGVVRTHINNLLSKMYIGKLQQ</sequence>
<dbReference type="EMBL" id="DS469690">
    <property type="protein sequence ID" value="EDO35711.1"/>
    <property type="molecule type" value="Genomic_DNA"/>
</dbReference>
<evidence type="ECO:0000259" key="6">
    <source>
        <dbReference type="PROSITE" id="PS50255"/>
    </source>
</evidence>
<keyword evidence="2 4" id="KW-0479">Metal-binding</keyword>
<organism evidence="7 8">
    <name type="scientific">Nematostella vectensis</name>
    <name type="common">Starlet sea anemone</name>
    <dbReference type="NCBI Taxonomy" id="45351"/>
    <lineage>
        <taxon>Eukaryota</taxon>
        <taxon>Metazoa</taxon>
        <taxon>Cnidaria</taxon>
        <taxon>Anthozoa</taxon>
        <taxon>Hexacorallia</taxon>
        <taxon>Actiniaria</taxon>
        <taxon>Edwardsiidae</taxon>
        <taxon>Nematostella</taxon>
    </lineage>
</organism>
<dbReference type="Gene3D" id="3.10.120.10">
    <property type="entry name" value="Cytochrome b5-like heme/steroid binding domain"/>
    <property type="match status" value="1"/>
</dbReference>
<dbReference type="InterPro" id="IPR036400">
    <property type="entry name" value="Cyt_B5-like_heme/steroid_sf"/>
</dbReference>
<dbReference type="PANTHER" id="PTHR12604">
    <property type="entry name" value="KU AUTOANTIGEN DNA HELICASE"/>
    <property type="match status" value="1"/>
</dbReference>
<dbReference type="STRING" id="45351.A7SKQ4"/>
<dbReference type="SMART" id="SM01117">
    <property type="entry name" value="Cyt-b5"/>
    <property type="match status" value="1"/>
</dbReference>
<accession>A7SKQ4</accession>
<evidence type="ECO:0000256" key="1">
    <source>
        <dbReference type="ARBA" id="ARBA00022617"/>
    </source>
</evidence>
<gene>
    <name evidence="7" type="ORF">NEMVEDRAFT_v1g213798</name>
</gene>
<keyword evidence="8" id="KW-1185">Reference proteome</keyword>
<dbReference type="GO" id="GO:0020037">
    <property type="term" value="F:heme binding"/>
    <property type="evidence" value="ECO:0007669"/>
    <property type="project" value="UniProtKB-UniRule"/>
</dbReference>
<name>A7SKQ4_NEMVE</name>
<protein>
    <recommendedName>
        <fullName evidence="6">Cytochrome b5 heme-binding domain-containing protein</fullName>
    </recommendedName>
</protein>